<dbReference type="RefSeq" id="XP_018064459.1">
    <property type="nucleotide sequence ID" value="XM_018221529.1"/>
</dbReference>
<reference evidence="1 2" key="1">
    <citation type="submission" date="2015-10" db="EMBL/GenBank/DDBJ databases">
        <title>Full genome of DAOMC 229536 Phialocephala scopiformis, a fungal endophyte of spruce producing the potent anti-insectan compound rugulosin.</title>
        <authorList>
            <consortium name="DOE Joint Genome Institute"/>
            <person name="Walker A.K."/>
            <person name="Frasz S.L."/>
            <person name="Seifert K.A."/>
            <person name="Miller J.D."/>
            <person name="Mondo S.J."/>
            <person name="Labutti K."/>
            <person name="Lipzen A."/>
            <person name="Dockter R."/>
            <person name="Kennedy M."/>
            <person name="Grigoriev I.V."/>
            <person name="Spatafora J.W."/>
        </authorList>
    </citation>
    <scope>NUCLEOTIDE SEQUENCE [LARGE SCALE GENOMIC DNA]</scope>
    <source>
        <strain evidence="1 2">CBS 120377</strain>
    </source>
</reference>
<gene>
    <name evidence="1" type="ORF">LY89DRAFT_760913</name>
</gene>
<dbReference type="EMBL" id="KQ947430">
    <property type="protein sequence ID" value="KUJ10104.1"/>
    <property type="molecule type" value="Genomic_DNA"/>
</dbReference>
<dbReference type="AlphaFoldDB" id="A0A132BE37"/>
<name>A0A132BE37_MOLSC</name>
<sequence>MSKHDEAHPPNQPGPAVWAHLEGDNLISFAKMTLNDRPDQIADTDTNSEKSKSLVALGGPSLQPKSEAINLHSIEDQLERFLLPLTGAKEIATKIIKESQNALFIHRQQFEKVWRRSAACDCKAFEGFAPDDQDEDDWALFEGDVLLHVNELNSILNGLAVTIKRDVGDILVKKAKAYLEARDDFEAEMKKM</sequence>
<dbReference type="Proteomes" id="UP000070700">
    <property type="component" value="Unassembled WGS sequence"/>
</dbReference>
<dbReference type="InParanoid" id="A0A132BE37"/>
<protein>
    <submittedName>
        <fullName evidence="1">Uncharacterized protein</fullName>
    </submittedName>
</protein>
<dbReference type="GeneID" id="28831255"/>
<organism evidence="1 2">
    <name type="scientific">Mollisia scopiformis</name>
    <name type="common">Conifer needle endophyte fungus</name>
    <name type="synonym">Phialocephala scopiformis</name>
    <dbReference type="NCBI Taxonomy" id="149040"/>
    <lineage>
        <taxon>Eukaryota</taxon>
        <taxon>Fungi</taxon>
        <taxon>Dikarya</taxon>
        <taxon>Ascomycota</taxon>
        <taxon>Pezizomycotina</taxon>
        <taxon>Leotiomycetes</taxon>
        <taxon>Helotiales</taxon>
        <taxon>Mollisiaceae</taxon>
        <taxon>Mollisia</taxon>
    </lineage>
</organism>
<evidence type="ECO:0000313" key="2">
    <source>
        <dbReference type="Proteomes" id="UP000070700"/>
    </source>
</evidence>
<proteinExistence type="predicted"/>
<evidence type="ECO:0000313" key="1">
    <source>
        <dbReference type="EMBL" id="KUJ10104.1"/>
    </source>
</evidence>
<keyword evidence="2" id="KW-1185">Reference proteome</keyword>
<dbReference type="KEGG" id="psco:LY89DRAFT_760913"/>
<accession>A0A132BE37</accession>